<comment type="catalytic activity">
    <reaction evidence="11">
        <text>an alpha-D-Man-(1-&gt;3)-[alpha-D-Man-(1-&gt;6)]-beta-D-Man-(1-&gt;4)-beta-D-GlcNAc-(1-&gt;4)-alpha-D-GlcNAc-diphospho-di-trans,poly-cis-dolichol + 2 GDP-alpha-D-mannose = an alpha-D-Man-(1-&gt;2)-alpha-D-Man-(1-&gt;2)-alpha-D-Man-(1-&gt;3)-[alpha-D-Man-(1-&gt;6)]-beta-D-Man-(1-&gt;4)-beta-D-GlcNAc-(1-&gt;4)-alpha-D-GlcNAc-diphospho-di-trans,poly-cis-dolichol + 2 GDP + 2 H(+)</text>
        <dbReference type="Rhea" id="RHEA:29523"/>
        <dbReference type="Rhea" id="RHEA-COMP:19515"/>
        <dbReference type="Rhea" id="RHEA-COMP:19516"/>
        <dbReference type="ChEBI" id="CHEBI:15378"/>
        <dbReference type="ChEBI" id="CHEBI:57527"/>
        <dbReference type="ChEBI" id="CHEBI:58189"/>
        <dbReference type="ChEBI" id="CHEBI:132511"/>
        <dbReference type="ChEBI" id="CHEBI:132515"/>
        <dbReference type="EC" id="2.4.1.131"/>
    </reaction>
    <physiologicalReaction direction="left-to-right" evidence="11">
        <dbReference type="Rhea" id="RHEA:29524"/>
    </physiologicalReaction>
</comment>
<keyword evidence="8" id="KW-0256">Endoplasmic reticulum</keyword>
<reference evidence="15" key="1">
    <citation type="submission" date="2021-01" db="EMBL/GenBank/DDBJ databases">
        <authorList>
            <person name="Corre E."/>
            <person name="Pelletier E."/>
            <person name="Niang G."/>
            <person name="Scheremetjew M."/>
            <person name="Finn R."/>
            <person name="Kale V."/>
            <person name="Holt S."/>
            <person name="Cochrane G."/>
            <person name="Meng A."/>
            <person name="Brown T."/>
            <person name="Cohen L."/>
        </authorList>
    </citation>
    <scope>NUCLEOTIDE SEQUENCE</scope>
    <source>
        <strain evidence="15">CCMP3124</strain>
    </source>
</reference>
<keyword evidence="9 12" id="KW-1133">Transmembrane helix</keyword>
<dbReference type="EC" id="2.4.1.131" evidence="3"/>
<dbReference type="InterPro" id="IPR001296">
    <property type="entry name" value="Glyco_trans_1"/>
</dbReference>
<dbReference type="Pfam" id="PF00534">
    <property type="entry name" value="Glycos_transf_1"/>
    <property type="match status" value="1"/>
</dbReference>
<feature type="domain" description="Glycosyl transferase family 1" evidence="13">
    <location>
        <begin position="328"/>
        <end position="501"/>
    </location>
</feature>
<dbReference type="GO" id="GO:0006487">
    <property type="term" value="P:protein N-linked glycosylation"/>
    <property type="evidence" value="ECO:0007669"/>
    <property type="project" value="TreeGrafter"/>
</dbReference>
<evidence type="ECO:0000256" key="2">
    <source>
        <dbReference type="ARBA" id="ARBA00004922"/>
    </source>
</evidence>
<keyword evidence="10 12" id="KW-0472">Membrane</keyword>
<dbReference type="AlphaFoldDB" id="A0A7S1TKT7"/>
<dbReference type="InterPro" id="IPR031814">
    <property type="entry name" value="ALG11_N"/>
</dbReference>
<dbReference type="Gene3D" id="3.40.50.2000">
    <property type="entry name" value="Glycogen Phosphorylase B"/>
    <property type="match status" value="1"/>
</dbReference>
<dbReference type="GO" id="GO:0005789">
    <property type="term" value="C:endoplasmic reticulum membrane"/>
    <property type="evidence" value="ECO:0007669"/>
    <property type="project" value="UniProtKB-SubCell"/>
</dbReference>
<dbReference type="EMBL" id="HBGI01002358">
    <property type="protein sequence ID" value="CAD9239806.1"/>
    <property type="molecule type" value="Transcribed_RNA"/>
</dbReference>
<evidence type="ECO:0000256" key="6">
    <source>
        <dbReference type="ARBA" id="ARBA00022679"/>
    </source>
</evidence>
<evidence type="ECO:0000256" key="10">
    <source>
        <dbReference type="ARBA" id="ARBA00023136"/>
    </source>
</evidence>
<evidence type="ECO:0000256" key="8">
    <source>
        <dbReference type="ARBA" id="ARBA00022824"/>
    </source>
</evidence>
<evidence type="ECO:0000256" key="7">
    <source>
        <dbReference type="ARBA" id="ARBA00022692"/>
    </source>
</evidence>
<name>A0A7S1TKT7_9RHOD</name>
<dbReference type="PANTHER" id="PTHR45919:SF1">
    <property type="entry name" value="GDP-MAN:MAN(3)GLCNAC(2)-PP-DOL ALPHA-1,2-MANNOSYLTRANSFERASE"/>
    <property type="match status" value="1"/>
</dbReference>
<evidence type="ECO:0000256" key="5">
    <source>
        <dbReference type="ARBA" id="ARBA00022676"/>
    </source>
</evidence>
<dbReference type="GO" id="GO:0004377">
    <property type="term" value="F:GDP-Man:Man(3)GlcNAc(2)-PP-Dol alpha-1,2-mannosyltransferase activity"/>
    <property type="evidence" value="ECO:0007669"/>
    <property type="project" value="UniProtKB-EC"/>
</dbReference>
<keyword evidence="6" id="KW-0808">Transferase</keyword>
<dbReference type="SUPFAM" id="SSF53756">
    <property type="entry name" value="UDP-Glycosyltransferase/glycogen phosphorylase"/>
    <property type="match status" value="1"/>
</dbReference>
<feature type="transmembrane region" description="Helical" evidence="12">
    <location>
        <begin position="12"/>
        <end position="36"/>
    </location>
</feature>
<accession>A0A7S1TKT7</accession>
<keyword evidence="7 12" id="KW-0812">Transmembrane</keyword>
<organism evidence="15">
    <name type="scientific">Erythrolobus australicus</name>
    <dbReference type="NCBI Taxonomy" id="1077150"/>
    <lineage>
        <taxon>Eukaryota</taxon>
        <taxon>Rhodophyta</taxon>
        <taxon>Bangiophyceae</taxon>
        <taxon>Porphyridiales</taxon>
        <taxon>Porphyridiaceae</taxon>
        <taxon>Erythrolobus</taxon>
    </lineage>
</organism>
<comment type="pathway">
    <text evidence="2">Protein modification; protein glycosylation.</text>
</comment>
<feature type="domain" description="ALG11 mannosyltransferase N-terminal" evidence="14">
    <location>
        <begin position="88"/>
        <end position="302"/>
    </location>
</feature>
<evidence type="ECO:0000313" key="15">
    <source>
        <dbReference type="EMBL" id="CAD9239806.1"/>
    </source>
</evidence>
<evidence type="ECO:0000256" key="9">
    <source>
        <dbReference type="ARBA" id="ARBA00022989"/>
    </source>
</evidence>
<proteinExistence type="predicted"/>
<dbReference type="InterPro" id="IPR038013">
    <property type="entry name" value="ALG11"/>
</dbReference>
<sequence>MALDVRNAARYAVASVALHYALFVGVLVVLVARALVKRYVRARRFAGVRARRKVPALVPASAAAAMGVTTDANHGADDVAGRRDAPCVVAILHPDALGGGGGERVLWLLVRALERRYPRGAVRIEVFCSGAAAGSSRMTVATKLEEQFGFDLKRCLEQVQLRALWFAPLLDASNYPFLTLLLQFVAGALVGAEITLLRGRAPDILIDTTGFAGALPVARWLAGCHTAAYVHYPTISTDMLQVVRERRAQFNNDKRIAASPLLSTVKLGYYRAFAIVYAAAGACADVAMANSTWTRRHLDQLWPTVRGRLRTVFPPVGTAILRTLPLEPRERAQIVSLAQFRAEKNHVLQLRAFSRLLSSADTPAELKASAKLSLVGGCRNADDSARVHHLTDVAVNELGLRIPQQVEFLVNAPRRALLNLLSQARAGIHTMRDEHFGISVVELQAAGVPTVAHHSGGVATDIITDGTDGLLANSEQDYAIALQRLLTMPTEKRLTFQHQARLSAERFSDESFEDNILHAISGILPVS</sequence>
<keyword evidence="5" id="KW-0328">Glycosyltransferase</keyword>
<protein>
    <recommendedName>
        <fullName evidence="4">GDP-Man:Man(3)GlcNAc(2)-PP-Dol alpha-1,2-mannosyltransferase</fullName>
        <ecNumber evidence="3">2.4.1.131</ecNumber>
    </recommendedName>
</protein>
<dbReference type="Pfam" id="PF15924">
    <property type="entry name" value="ALG11_N"/>
    <property type="match status" value="1"/>
</dbReference>
<dbReference type="PANTHER" id="PTHR45919">
    <property type="entry name" value="GDP-MAN:MAN(3)GLCNAC(2)-PP-DOL ALPHA-1,2-MANNOSYLTRANSFERASE"/>
    <property type="match status" value="1"/>
</dbReference>
<evidence type="ECO:0000256" key="11">
    <source>
        <dbReference type="ARBA" id="ARBA00045065"/>
    </source>
</evidence>
<comment type="subcellular location">
    <subcellularLocation>
        <location evidence="1">Endoplasmic reticulum membrane</location>
        <topology evidence="1">Single-pass membrane protein</topology>
    </subcellularLocation>
</comment>
<evidence type="ECO:0000256" key="12">
    <source>
        <dbReference type="SAM" id="Phobius"/>
    </source>
</evidence>
<gene>
    <name evidence="15" type="ORF">EAUS1353_LOCUS1544</name>
</gene>
<evidence type="ECO:0000259" key="14">
    <source>
        <dbReference type="Pfam" id="PF15924"/>
    </source>
</evidence>
<evidence type="ECO:0000256" key="1">
    <source>
        <dbReference type="ARBA" id="ARBA00004389"/>
    </source>
</evidence>
<evidence type="ECO:0000256" key="4">
    <source>
        <dbReference type="ARBA" id="ARBA00022018"/>
    </source>
</evidence>
<evidence type="ECO:0000259" key="13">
    <source>
        <dbReference type="Pfam" id="PF00534"/>
    </source>
</evidence>
<evidence type="ECO:0000256" key="3">
    <source>
        <dbReference type="ARBA" id="ARBA00012645"/>
    </source>
</evidence>